<dbReference type="GO" id="GO:0004029">
    <property type="term" value="F:aldehyde dehydrogenase (NAD+) activity"/>
    <property type="evidence" value="ECO:0007669"/>
    <property type="project" value="TreeGrafter"/>
</dbReference>
<gene>
    <name evidence="2" type="ordered locus">Metme_2943</name>
</gene>
<dbReference type="AlphaFoldDB" id="G0A1U0"/>
<keyword evidence="3" id="KW-1185">Reference proteome</keyword>
<dbReference type="STRING" id="857087.Metme_2943"/>
<dbReference type="InterPro" id="IPR051783">
    <property type="entry name" value="NAD(P)-dependent_oxidoreduct"/>
</dbReference>
<dbReference type="InterPro" id="IPR036291">
    <property type="entry name" value="NAD(P)-bd_dom_sf"/>
</dbReference>
<dbReference type="PANTHER" id="PTHR48079:SF6">
    <property type="entry name" value="NAD(P)-BINDING DOMAIN-CONTAINING PROTEIN-RELATED"/>
    <property type="match status" value="1"/>
</dbReference>
<dbReference type="PANTHER" id="PTHR48079">
    <property type="entry name" value="PROTEIN YEEZ"/>
    <property type="match status" value="1"/>
</dbReference>
<dbReference type="HOGENOM" id="CLU_007383_11_2_6"/>
<dbReference type="eggNOG" id="COG0451">
    <property type="taxonomic scope" value="Bacteria"/>
</dbReference>
<dbReference type="GO" id="GO:0005737">
    <property type="term" value="C:cytoplasm"/>
    <property type="evidence" value="ECO:0007669"/>
    <property type="project" value="TreeGrafter"/>
</dbReference>
<sequence>MASILVVGCGDIGYSMALALHNLGHQVVGLKRRPPEKPTPFPILVADIRHADTLLVLSPEFDLVLFIVAPGSRQLEAYQALYQSGLENMLTHFASAAVAPKWLMVSSSSVYGQNQGEWVDEDSLAQPASATSQCLVAAEQLLWAADASHCVVRFSGIYGPGRDWLIRRAAQGEAIQQTPPSYTNRIHRDDCVGVLLFLINKLLAGERLHSCYLASDNDPAPLWDVMAWIAGQYGFPAPVPLNLPGGTLQNKRCSNARLTALGYEFLFQSYRDGYVNPVADGFVK</sequence>
<dbReference type="Pfam" id="PF01370">
    <property type="entry name" value="Epimerase"/>
    <property type="match status" value="1"/>
</dbReference>
<protein>
    <submittedName>
        <fullName evidence="2">NAD-dependent epimerase/dehydratase</fullName>
    </submittedName>
</protein>
<dbReference type="Gene3D" id="3.40.50.720">
    <property type="entry name" value="NAD(P)-binding Rossmann-like Domain"/>
    <property type="match status" value="1"/>
</dbReference>
<reference evidence="3" key="3">
    <citation type="submission" date="2011-05" db="EMBL/GenBank/DDBJ databases">
        <title>Complete sequence of Methylomonas methanica MC09.</title>
        <authorList>
            <consortium name="US DOE Joint Genome Institute"/>
            <person name="Lucas S."/>
            <person name="Han J."/>
            <person name="Lapidus A."/>
            <person name="Cheng J.-F."/>
            <person name="Goodwin L."/>
            <person name="Pitluck S."/>
            <person name="Peters L."/>
            <person name="Mikhailova N."/>
            <person name="Teshima H."/>
            <person name="Han C."/>
            <person name="Tapia R."/>
            <person name="Land M."/>
            <person name="Hauser L."/>
            <person name="Kyrpides N."/>
            <person name="Ivanova N."/>
            <person name="Pagani I."/>
            <person name="Stein L."/>
            <person name="Woyke T."/>
        </authorList>
    </citation>
    <scope>NUCLEOTIDE SEQUENCE [LARGE SCALE GENOMIC DNA]</scope>
    <source>
        <strain evidence="3">MC09</strain>
    </source>
</reference>
<accession>G0A1U0</accession>
<dbReference type="CDD" id="cd05266">
    <property type="entry name" value="SDR_a4"/>
    <property type="match status" value="1"/>
</dbReference>
<dbReference type="SUPFAM" id="SSF51735">
    <property type="entry name" value="NAD(P)-binding Rossmann-fold domains"/>
    <property type="match status" value="1"/>
</dbReference>
<name>G0A1U0_METMM</name>
<dbReference type="InterPro" id="IPR001509">
    <property type="entry name" value="Epimerase_deHydtase"/>
</dbReference>
<reference key="2">
    <citation type="submission" date="2011-05" db="EMBL/GenBank/DDBJ databases">
        <title>Complete genome sequence of the aerobic marine methanotroph Methylomonas methanica MC09.</title>
        <authorList>
            <person name="Boden R."/>
            <person name="Cunliffe M."/>
            <person name="Scanlan J."/>
            <person name="Moussard H."/>
            <person name="Kits K.D."/>
            <person name="Klotz M."/>
            <person name="Jetten M."/>
            <person name="Vuilleumier S."/>
            <person name="Han J."/>
            <person name="Peters L."/>
            <person name="Mikhailova N."/>
            <person name="Teshima H."/>
            <person name="Tapia R."/>
            <person name="Kyrpides N."/>
            <person name="Ivanova N."/>
            <person name="Pagani I."/>
            <person name="Cheng J.-F."/>
            <person name="Goodwin L."/>
            <person name="Han C."/>
            <person name="Hauser L."/>
            <person name="Land M."/>
            <person name="Lapidus A."/>
            <person name="Lucas S."/>
            <person name="Pitluck S."/>
            <person name="Woyke T."/>
            <person name="Stein L.Y."/>
            <person name="Murrell C."/>
        </authorList>
    </citation>
    <scope>NUCLEOTIDE SEQUENCE</scope>
    <source>
        <strain>MC09</strain>
    </source>
</reference>
<evidence type="ECO:0000259" key="1">
    <source>
        <dbReference type="Pfam" id="PF01370"/>
    </source>
</evidence>
<dbReference type="EMBL" id="CP002738">
    <property type="protein sequence ID" value="AEG01323.1"/>
    <property type="molecule type" value="Genomic_DNA"/>
</dbReference>
<evidence type="ECO:0000313" key="2">
    <source>
        <dbReference type="EMBL" id="AEG01323.1"/>
    </source>
</evidence>
<reference evidence="2 3" key="1">
    <citation type="journal article" date="2011" name="J. Bacteriol.">
        <title>Complete Genome Sequence of the Aerobic Marine Methanotroph Methylomonas methanica MC09.</title>
        <authorList>
            <person name="Boden R."/>
            <person name="Cunliffe M."/>
            <person name="Scanlan J."/>
            <person name="Moussard H."/>
            <person name="Kits K.D."/>
            <person name="Klotz M.G."/>
            <person name="Jetten M.S."/>
            <person name="Vuilleumier S."/>
            <person name="Han J."/>
            <person name="Peters L."/>
            <person name="Mikhailova N."/>
            <person name="Teshima H."/>
            <person name="Tapia R."/>
            <person name="Kyrpides N."/>
            <person name="Ivanova N."/>
            <person name="Pagani I."/>
            <person name="Cheng J.F."/>
            <person name="Goodwin L."/>
            <person name="Han C."/>
            <person name="Hauser L."/>
            <person name="Land M.L."/>
            <person name="Lapidus A."/>
            <person name="Lucas S."/>
            <person name="Pitluck S."/>
            <person name="Woyke T."/>
            <person name="Stein L."/>
            <person name="Murrell J.C."/>
        </authorList>
    </citation>
    <scope>NUCLEOTIDE SEQUENCE [LARGE SCALE GENOMIC DNA]</scope>
    <source>
        <strain evidence="2 3">MC09</strain>
    </source>
</reference>
<feature type="domain" description="NAD-dependent epimerase/dehydratase" evidence="1">
    <location>
        <begin position="4"/>
        <end position="199"/>
    </location>
</feature>
<dbReference type="OrthoDB" id="9808276at2"/>
<dbReference type="Proteomes" id="UP000008888">
    <property type="component" value="Chromosome"/>
</dbReference>
<proteinExistence type="predicted"/>
<evidence type="ECO:0000313" key="3">
    <source>
        <dbReference type="Proteomes" id="UP000008888"/>
    </source>
</evidence>
<organism evidence="2 3">
    <name type="scientific">Methylomonas methanica (strain DSM 25384 / MC09)</name>
    <dbReference type="NCBI Taxonomy" id="857087"/>
    <lineage>
        <taxon>Bacteria</taxon>
        <taxon>Pseudomonadati</taxon>
        <taxon>Pseudomonadota</taxon>
        <taxon>Gammaproteobacteria</taxon>
        <taxon>Methylococcales</taxon>
        <taxon>Methylococcaceae</taxon>
        <taxon>Methylomonas</taxon>
    </lineage>
</organism>
<dbReference type="KEGG" id="mmt:Metme_2943"/>
<dbReference type="RefSeq" id="WP_013819553.1">
    <property type="nucleotide sequence ID" value="NC_015572.1"/>
</dbReference>